<reference evidence="1 2" key="1">
    <citation type="submission" date="2020-03" db="EMBL/GenBank/DDBJ databases">
        <title>Genomic Encyclopedia of Type Strains, Phase IV (KMG-IV): sequencing the most valuable type-strain genomes for metagenomic binning, comparative biology and taxonomic classification.</title>
        <authorList>
            <person name="Goeker M."/>
        </authorList>
    </citation>
    <scope>NUCLEOTIDE SEQUENCE [LARGE SCALE GENOMIC DNA]</scope>
    <source>
        <strain evidence="1 2">DSM 103870</strain>
    </source>
</reference>
<accession>A0ABX0V5G4</accession>
<organism evidence="1 2">
    <name type="scientific">Pseudochelatococcus lubricantis</name>
    <dbReference type="NCBI Taxonomy" id="1538102"/>
    <lineage>
        <taxon>Bacteria</taxon>
        <taxon>Pseudomonadati</taxon>
        <taxon>Pseudomonadota</taxon>
        <taxon>Alphaproteobacteria</taxon>
        <taxon>Hyphomicrobiales</taxon>
        <taxon>Chelatococcaceae</taxon>
        <taxon>Pseudochelatococcus</taxon>
    </lineage>
</organism>
<evidence type="ECO:0000313" key="2">
    <source>
        <dbReference type="Proteomes" id="UP001429580"/>
    </source>
</evidence>
<gene>
    <name evidence="1" type="ORF">FHS82_002875</name>
</gene>
<dbReference type="EMBL" id="JAASQI010000007">
    <property type="protein sequence ID" value="NIJ59020.1"/>
    <property type="molecule type" value="Genomic_DNA"/>
</dbReference>
<comment type="caution">
    <text evidence="1">The sequence shown here is derived from an EMBL/GenBank/DDBJ whole genome shotgun (WGS) entry which is preliminary data.</text>
</comment>
<protein>
    <submittedName>
        <fullName evidence="1">Uncharacterized protein</fullName>
    </submittedName>
</protein>
<evidence type="ECO:0000313" key="1">
    <source>
        <dbReference type="EMBL" id="NIJ59020.1"/>
    </source>
</evidence>
<dbReference type="Proteomes" id="UP001429580">
    <property type="component" value="Unassembled WGS sequence"/>
</dbReference>
<name>A0ABX0V5G4_9HYPH</name>
<proteinExistence type="predicted"/>
<sequence>MRDSVPEHDSLPVRHCKSFGRTLRTWPCLIQIRRCVCVGLALAFPYALTLLHEVLHP</sequence>
<keyword evidence="2" id="KW-1185">Reference proteome</keyword>